<dbReference type="PROSITE" id="PS50166">
    <property type="entry name" value="IMPORTIN_B_NT"/>
    <property type="match status" value="1"/>
</dbReference>
<evidence type="ECO:0000256" key="9">
    <source>
        <dbReference type="ARBA" id="ARBA00079884"/>
    </source>
</evidence>
<dbReference type="InterPro" id="IPR001494">
    <property type="entry name" value="Importin-beta_N"/>
</dbReference>
<dbReference type="SUPFAM" id="SSF48371">
    <property type="entry name" value="ARM repeat"/>
    <property type="match status" value="1"/>
</dbReference>
<dbReference type="Proteomes" id="UP000567179">
    <property type="component" value="Unassembled WGS sequence"/>
</dbReference>
<evidence type="ECO:0000259" key="11">
    <source>
        <dbReference type="PROSITE" id="PS50166"/>
    </source>
</evidence>
<evidence type="ECO:0000256" key="5">
    <source>
        <dbReference type="ARBA" id="ARBA00022490"/>
    </source>
</evidence>
<comment type="similarity">
    <text evidence="3">Belongs to the importin beta family. Importin beta-1 subfamily.</text>
</comment>
<reference evidence="12 13" key="1">
    <citation type="journal article" date="2020" name="ISME J.">
        <title>Uncovering the hidden diversity of litter-decomposition mechanisms in mushroom-forming fungi.</title>
        <authorList>
            <person name="Floudas D."/>
            <person name="Bentzer J."/>
            <person name="Ahren D."/>
            <person name="Johansson T."/>
            <person name="Persson P."/>
            <person name="Tunlid A."/>
        </authorList>
    </citation>
    <scope>NUCLEOTIDE SEQUENCE [LARGE SCALE GENOMIC DNA]</scope>
    <source>
        <strain evidence="12 13">CBS 101986</strain>
    </source>
</reference>
<protein>
    <recommendedName>
        <fullName evidence="9">Importin-95</fullName>
    </recommendedName>
    <alternativeName>
        <fullName evidence="10">Karyopherin-95</fullName>
    </alternativeName>
</protein>
<dbReference type="InterPro" id="IPR016024">
    <property type="entry name" value="ARM-type_fold"/>
</dbReference>
<dbReference type="GO" id="GO:0005635">
    <property type="term" value="C:nuclear envelope"/>
    <property type="evidence" value="ECO:0007669"/>
    <property type="project" value="UniProtKB-SubCell"/>
</dbReference>
<accession>A0A8H5EVV6</accession>
<organism evidence="12 13">
    <name type="scientific">Psilocybe cf. subviscida</name>
    <dbReference type="NCBI Taxonomy" id="2480587"/>
    <lineage>
        <taxon>Eukaryota</taxon>
        <taxon>Fungi</taxon>
        <taxon>Dikarya</taxon>
        <taxon>Basidiomycota</taxon>
        <taxon>Agaricomycotina</taxon>
        <taxon>Agaricomycetes</taxon>
        <taxon>Agaricomycetidae</taxon>
        <taxon>Agaricales</taxon>
        <taxon>Agaricineae</taxon>
        <taxon>Strophariaceae</taxon>
        <taxon>Psilocybe</taxon>
    </lineage>
</organism>
<evidence type="ECO:0000256" key="4">
    <source>
        <dbReference type="ARBA" id="ARBA00022448"/>
    </source>
</evidence>
<dbReference type="Pfam" id="PF25574">
    <property type="entry name" value="TPR_IMB1"/>
    <property type="match status" value="1"/>
</dbReference>
<dbReference type="InterPro" id="IPR040122">
    <property type="entry name" value="Importin_beta"/>
</dbReference>
<evidence type="ECO:0000256" key="3">
    <source>
        <dbReference type="ARBA" id="ARBA00010907"/>
    </source>
</evidence>
<keyword evidence="13" id="KW-1185">Reference proteome</keyword>
<name>A0A8H5EVV6_9AGAR</name>
<dbReference type="PANTHER" id="PTHR10527">
    <property type="entry name" value="IMPORTIN BETA"/>
    <property type="match status" value="1"/>
</dbReference>
<dbReference type="GO" id="GO:0006606">
    <property type="term" value="P:protein import into nucleus"/>
    <property type="evidence" value="ECO:0007669"/>
    <property type="project" value="InterPro"/>
</dbReference>
<evidence type="ECO:0000256" key="1">
    <source>
        <dbReference type="ARBA" id="ARBA00004259"/>
    </source>
</evidence>
<dbReference type="Pfam" id="PF13513">
    <property type="entry name" value="HEAT_EZ"/>
    <property type="match status" value="1"/>
</dbReference>
<dbReference type="OrthoDB" id="10263328at2759"/>
<dbReference type="AlphaFoldDB" id="A0A8H5EVV6"/>
<evidence type="ECO:0000256" key="10">
    <source>
        <dbReference type="ARBA" id="ARBA00083566"/>
    </source>
</evidence>
<evidence type="ECO:0000313" key="12">
    <source>
        <dbReference type="EMBL" id="KAF5314247.1"/>
    </source>
</evidence>
<evidence type="ECO:0000256" key="2">
    <source>
        <dbReference type="ARBA" id="ARBA00004496"/>
    </source>
</evidence>
<dbReference type="SMART" id="SM00185">
    <property type="entry name" value="ARM"/>
    <property type="match status" value="2"/>
</dbReference>
<dbReference type="EMBL" id="JAACJJ010000044">
    <property type="protein sequence ID" value="KAF5314247.1"/>
    <property type="molecule type" value="Genomic_DNA"/>
</dbReference>
<dbReference type="InterPro" id="IPR058584">
    <property type="entry name" value="IMB1_TNPO1-like_TPR"/>
</dbReference>
<keyword evidence="7" id="KW-0653">Protein transport</keyword>
<keyword evidence="5" id="KW-0963">Cytoplasm</keyword>
<comment type="caution">
    <text evidence="12">The sequence shown here is derived from an EMBL/GenBank/DDBJ whole genome shotgun (WGS) entry which is preliminary data.</text>
</comment>
<keyword evidence="8" id="KW-0539">Nucleus</keyword>
<comment type="subcellular location">
    <subcellularLocation>
        <location evidence="2">Cytoplasm</location>
    </subcellularLocation>
    <subcellularLocation>
        <location evidence="1">Nucleus envelope</location>
    </subcellularLocation>
</comment>
<dbReference type="GO" id="GO:0005737">
    <property type="term" value="C:cytoplasm"/>
    <property type="evidence" value="ECO:0007669"/>
    <property type="project" value="UniProtKB-SubCell"/>
</dbReference>
<keyword evidence="6" id="KW-0677">Repeat</keyword>
<evidence type="ECO:0000256" key="7">
    <source>
        <dbReference type="ARBA" id="ARBA00022927"/>
    </source>
</evidence>
<keyword evidence="4" id="KW-0813">Transport</keyword>
<dbReference type="InterPro" id="IPR000225">
    <property type="entry name" value="Armadillo"/>
</dbReference>
<dbReference type="FunFam" id="1.25.10.10:FF:000027">
    <property type="entry name" value="Importin subunit beta-1"/>
    <property type="match status" value="1"/>
</dbReference>
<evidence type="ECO:0000313" key="13">
    <source>
        <dbReference type="Proteomes" id="UP000567179"/>
    </source>
</evidence>
<gene>
    <name evidence="12" type="ORF">D9619_011781</name>
</gene>
<dbReference type="GO" id="GO:0031267">
    <property type="term" value="F:small GTPase binding"/>
    <property type="evidence" value="ECO:0007669"/>
    <property type="project" value="InterPro"/>
</dbReference>
<dbReference type="InterPro" id="IPR011989">
    <property type="entry name" value="ARM-like"/>
</dbReference>
<dbReference type="Pfam" id="PF03810">
    <property type="entry name" value="IBN_N"/>
    <property type="match status" value="1"/>
</dbReference>
<dbReference type="Gene3D" id="1.25.10.10">
    <property type="entry name" value="Leucine-rich Repeat Variant"/>
    <property type="match status" value="1"/>
</dbReference>
<evidence type="ECO:0000256" key="6">
    <source>
        <dbReference type="ARBA" id="ARBA00022737"/>
    </source>
</evidence>
<feature type="domain" description="Importin N-terminal" evidence="11">
    <location>
        <begin position="22"/>
        <end position="102"/>
    </location>
</feature>
<evidence type="ECO:0000256" key="8">
    <source>
        <dbReference type="ARBA" id="ARBA00023242"/>
    </source>
</evidence>
<sequence length="865" mass="94857">MNAATDLLANTLSADAATRQDATQKMETASVENYPQYMLMLSSVLGDESTALHIRNAAGLALKNALTAREAARQQDMINRWLQLNNETKSKIKQDSLITLSSPSQKAGTFASQVVAAIAAVELPQGQWPNLIEILLGFVNDQSNANLRISTLQTIGFICEAIKPEILSLRSNEILTAVIHGARKEEPAPEVQLAAIHALFNSLEFVRENFDRDGERNYIMQVVCEATQNPSVAVQVGAFECLVRIMSLYYDKMALYMEQALFGLTVVGMKHSDERVALQAVEFWSTVCEEEVDLALEAQEAQEYGDVPETESKFFAKVALPEIVPVLLQLLTQQEEDADDDEWNVSMAAATCLALLAGAVQDSIVPAVIPFIEANIKNEDWHYREAAIMTFGSILEGPDPSVLTPLVNQALPLLIDMMTDSNLHVKDTTAWTLGRICDLLIGTIKPDVHLHPLISALVNGLSDSPRIIANCCWALMNLADQYGMYYDDDAEPAQSGPLSPYYEGVVQALLRVTESAGNESNFRTAAYEAITSYLTQATPDAITVVQTTVVTILQRMEHLLSIQNQIVGTDDRNNWNELQSNLCGVVICVIRKLNDGIQPLADRIMTVILQLIQSAGKTSTVLEDAFLVVGSMASALDANFAPYISAFLPFLYPALKAHEDTQLCTVAVGIIGDISRALSEQSAQYAGTFMTALLENLQSNILNRNVKISVLSCFGDIALAIGPAFEPYFETTMGVLREAGSVEPNPLDYDLVDYVGQLREGILEAYTGIVTGLKSTAKASLLLNHAQSILDLVQRCLADEERSDALMRLSYGLIGDLAESFAGGQLKQLFLQPWLAAELRSRSRMPDETKKTMRWAREMVKIATQ</sequence>
<proteinExistence type="inferred from homology"/>